<keyword evidence="1" id="KW-0472">Membrane</keyword>
<name>A0A1J0VCJ2_9GAMM</name>
<evidence type="ECO:0000256" key="1">
    <source>
        <dbReference type="SAM" id="Phobius"/>
    </source>
</evidence>
<proteinExistence type="predicted"/>
<dbReference type="OrthoDB" id="136948at2"/>
<dbReference type="RefSeq" id="WP_071941721.1">
    <property type="nucleotide sequence ID" value="NZ_CP018139.1"/>
</dbReference>
<protein>
    <submittedName>
        <fullName evidence="2">Uncharacterized protein</fullName>
    </submittedName>
</protein>
<keyword evidence="1" id="KW-1133">Transmembrane helix</keyword>
<feature type="transmembrane region" description="Helical" evidence="1">
    <location>
        <begin position="510"/>
        <end position="537"/>
    </location>
</feature>
<accession>A0A1J0VCJ2</accession>
<keyword evidence="1" id="KW-0812">Transmembrane</keyword>
<dbReference type="AlphaFoldDB" id="A0A1J0VCJ2"/>
<dbReference type="EMBL" id="CP018139">
    <property type="protein sequence ID" value="APE29732.1"/>
    <property type="molecule type" value="Genomic_DNA"/>
</dbReference>
<evidence type="ECO:0000313" key="2">
    <source>
        <dbReference type="EMBL" id="APE29732.1"/>
    </source>
</evidence>
<dbReference type="Proteomes" id="UP000181985">
    <property type="component" value="Chromosome"/>
</dbReference>
<dbReference type="KEGG" id="hsi:BOX17_01410"/>
<keyword evidence="3" id="KW-1185">Reference proteome</keyword>
<gene>
    <name evidence="2" type="ORF">BOX17_01410</name>
</gene>
<evidence type="ECO:0000313" key="3">
    <source>
        <dbReference type="Proteomes" id="UP000181985"/>
    </source>
</evidence>
<organism evidence="2 3">
    <name type="scientific">Halomonas aestuarii</name>
    <dbReference type="NCBI Taxonomy" id="1897729"/>
    <lineage>
        <taxon>Bacteria</taxon>
        <taxon>Pseudomonadati</taxon>
        <taxon>Pseudomonadota</taxon>
        <taxon>Gammaproteobacteria</taxon>
        <taxon>Oceanospirillales</taxon>
        <taxon>Halomonadaceae</taxon>
        <taxon>Halomonas</taxon>
    </lineage>
</organism>
<reference evidence="3" key="1">
    <citation type="submission" date="2016-11" db="EMBL/GenBank/DDBJ databases">
        <title>Halolamina sediminis sp. nov., an extremely halophilic archaeon isolated from solar salt.</title>
        <authorList>
            <person name="Koh H.-W."/>
            <person name="Rani S."/>
            <person name="Park S.-J."/>
        </authorList>
    </citation>
    <scope>NUCLEOTIDE SEQUENCE [LARGE SCALE GENOMIC DNA]</scope>
    <source>
        <strain evidence="3">Hb3</strain>
    </source>
</reference>
<sequence length="553" mass="62702">MSSAQILHDVRLRAPYFGNGEQATLLRYLDPDFVARFQQDVQKQRFLQPQFADWTQEEIHSPFDSKPVLRLPTHRAFHLMCCEVVCERFGRPALDPARITSAGFVIRRLRDGREQAWILEEGEALGWRDTDTGLKDPDLDRRLCANGVLHPRANQASYSGEQTHPLHVLDSTDAKGKRHTLLFGYVPLGGFYYERDTQGLFDAQSRQEVEDVQARSLPWPFGYRDGARPAWRTDDSVQVDEGVPGKPLFELLRLLVNRYHLGEAGREANAELEALFADIWFYDDSRVPAKLRGEPFDERSRERIRGARRFHLTTYLQDCFARGDNNPLVRWIIEQEDAADRAGGLDRLGQLAPLPDPGGNGPLTLSLKLVASDAEDIRHRLGQRFREQTLAQAREIPLPKFGQGENDVYQILPFVRSRNDRGKEQIQWGDVHCRSLPFRVAAPLDPEASRPSLIPMPSLRDLKRGLAKGAAVLTPGDTFDFINGLKLKKGASEDVIGQGPKLGVQWICSFSLPVITLVAMILLMIMVSLLNIVFFWLPWVRICLPFPKIDKKG</sequence>